<dbReference type="AlphaFoldDB" id="A0A6I1MN14"/>
<comment type="caution">
    <text evidence="7">The sequence shown here is derived from an EMBL/GenBank/DDBJ whole genome shotgun (WGS) entry which is preliminary data.</text>
</comment>
<evidence type="ECO:0000256" key="2">
    <source>
        <dbReference type="ARBA" id="ARBA00022759"/>
    </source>
</evidence>
<dbReference type="Gene3D" id="3.20.20.150">
    <property type="entry name" value="Divalent-metal-dependent TIM barrel enzymes"/>
    <property type="match status" value="1"/>
</dbReference>
<reference evidence="7 8" key="1">
    <citation type="submission" date="2019-10" db="EMBL/GenBank/DDBJ databases">
        <title>The Genome Sequence of Clostridium tarantellae Isolated from Fish Brain.</title>
        <authorList>
            <person name="Bano L."/>
            <person name="Kiel M."/>
            <person name="Sales G."/>
            <person name="Doxey A.C."/>
            <person name="Mansfield M.J."/>
            <person name="Schiavone M."/>
            <person name="Rossetto O."/>
            <person name="Pirazzini M."/>
            <person name="Dobrindt U."/>
            <person name="Montecucco C."/>
        </authorList>
    </citation>
    <scope>NUCLEOTIDE SEQUENCE [LARGE SCALE GENOMIC DNA]</scope>
    <source>
        <strain evidence="7 8">DSM 3997</strain>
    </source>
</reference>
<accession>A0A6I1MN14</accession>
<dbReference type="SUPFAM" id="SSF51658">
    <property type="entry name" value="Xylose isomerase-like"/>
    <property type="match status" value="1"/>
</dbReference>
<evidence type="ECO:0000313" key="8">
    <source>
        <dbReference type="Proteomes" id="UP000430345"/>
    </source>
</evidence>
<keyword evidence="5" id="KW-0378">Hydrolase</keyword>
<evidence type="ECO:0000256" key="6">
    <source>
        <dbReference type="ARBA" id="ARBA00023204"/>
    </source>
</evidence>
<sequence>MKIGYACTPITTTLRTTRKLTLNNYNENILKDLIKLNLKDLKAILEFNKEKEIYLFRISSDIIPLGSHPINKFDWYNYFKEDLLNIGNFIKINNMRVSMHPGQYTVLNSPIDEVVNKSLKDIEYHCTFLDSLNLDFSHKIIIHIGGVYNNKKLSMERFINNFKKLSTNAQKRLIIENDERNFSIDDVLHISSIINIPVVFDNLHNECHINKNYNIKKIFSQVKKTWKKEDGIMKIHYSQQNPIKKIGSHSITININKFLNYLKEIQNFNVDIMLEVKDKEVSSIKCINTIKEKIYKIEKNNILKEEFDKYKLLITEHDYNFFFKNSSEFLSIIDLYNFIDSFENKLISLENYLFALNKAYKTIYPNMSKREILHFKKLLNTEDFSHFNKAKIYLKKLSVKYNLIELISSYYFSQM</sequence>
<dbReference type="GO" id="GO:0004519">
    <property type="term" value="F:endonuclease activity"/>
    <property type="evidence" value="ECO:0007669"/>
    <property type="project" value="UniProtKB-KW"/>
</dbReference>
<dbReference type="PANTHER" id="PTHR31290">
    <property type="entry name" value="UV-DAMAGE ENDONUCLEASE"/>
    <property type="match status" value="1"/>
</dbReference>
<evidence type="ECO:0000256" key="5">
    <source>
        <dbReference type="ARBA" id="ARBA00022801"/>
    </source>
</evidence>
<dbReference type="NCBIfam" id="TIGR00629">
    <property type="entry name" value="uvde"/>
    <property type="match status" value="1"/>
</dbReference>
<evidence type="ECO:0000256" key="3">
    <source>
        <dbReference type="ARBA" id="ARBA00022763"/>
    </source>
</evidence>
<keyword evidence="2 7" id="KW-0255">Endonuclease</keyword>
<protein>
    <submittedName>
        <fullName evidence="7">UV DNA damage repair endonuclease UvsE</fullName>
    </submittedName>
</protein>
<keyword evidence="1" id="KW-0540">Nuclease</keyword>
<dbReference type="PANTHER" id="PTHR31290:SF5">
    <property type="entry name" value="UV-DAMAGE ENDONUCLEASE"/>
    <property type="match status" value="1"/>
</dbReference>
<dbReference type="OrthoDB" id="9782576at2"/>
<proteinExistence type="predicted"/>
<evidence type="ECO:0000313" key="7">
    <source>
        <dbReference type="EMBL" id="MPQ42311.1"/>
    </source>
</evidence>
<evidence type="ECO:0000256" key="1">
    <source>
        <dbReference type="ARBA" id="ARBA00022722"/>
    </source>
</evidence>
<name>A0A6I1MN14_9CLOT</name>
<dbReference type="Proteomes" id="UP000430345">
    <property type="component" value="Unassembled WGS sequence"/>
</dbReference>
<keyword evidence="3" id="KW-0227">DNA damage</keyword>
<keyword evidence="6" id="KW-0234">DNA repair</keyword>
<gene>
    <name evidence="7" type="primary">uvsE</name>
    <name evidence="7" type="ORF">GBZ86_00835</name>
</gene>
<dbReference type="EMBL" id="WHJC01000004">
    <property type="protein sequence ID" value="MPQ42311.1"/>
    <property type="molecule type" value="Genomic_DNA"/>
</dbReference>
<keyword evidence="4" id="KW-0228">DNA excision</keyword>
<keyword evidence="8" id="KW-1185">Reference proteome</keyword>
<dbReference type="GO" id="GO:0016787">
    <property type="term" value="F:hydrolase activity"/>
    <property type="evidence" value="ECO:0007669"/>
    <property type="project" value="UniProtKB-KW"/>
</dbReference>
<evidence type="ECO:0000256" key="4">
    <source>
        <dbReference type="ARBA" id="ARBA00022769"/>
    </source>
</evidence>
<dbReference type="GO" id="GO:0006289">
    <property type="term" value="P:nucleotide-excision repair"/>
    <property type="evidence" value="ECO:0007669"/>
    <property type="project" value="InterPro"/>
</dbReference>
<dbReference type="InterPro" id="IPR004601">
    <property type="entry name" value="UvdE"/>
</dbReference>
<dbReference type="GO" id="GO:0009411">
    <property type="term" value="P:response to UV"/>
    <property type="evidence" value="ECO:0007669"/>
    <property type="project" value="InterPro"/>
</dbReference>
<dbReference type="RefSeq" id="WP_152886833.1">
    <property type="nucleotide sequence ID" value="NZ_WHJC01000004.1"/>
</dbReference>
<dbReference type="InterPro" id="IPR036237">
    <property type="entry name" value="Xyl_isomerase-like_sf"/>
</dbReference>
<dbReference type="Pfam" id="PF03851">
    <property type="entry name" value="UvdE"/>
    <property type="match status" value="1"/>
</dbReference>
<organism evidence="7 8">
    <name type="scientific">Clostridium tarantellae</name>
    <dbReference type="NCBI Taxonomy" id="39493"/>
    <lineage>
        <taxon>Bacteria</taxon>
        <taxon>Bacillati</taxon>
        <taxon>Bacillota</taxon>
        <taxon>Clostridia</taxon>
        <taxon>Eubacteriales</taxon>
        <taxon>Clostridiaceae</taxon>
        <taxon>Clostridium</taxon>
    </lineage>
</organism>